<dbReference type="Proteomes" id="UP001465153">
    <property type="component" value="Unassembled WGS sequence"/>
</dbReference>
<proteinExistence type="predicted"/>
<dbReference type="EMBL" id="BAABWN010000002">
    <property type="protein sequence ID" value="GAA6167152.1"/>
    <property type="molecule type" value="Genomic_DNA"/>
</dbReference>
<reference evidence="2 3" key="1">
    <citation type="submission" date="2024-04" db="EMBL/GenBank/DDBJ databases">
        <title>Draft genome sequence of Sessilibacter corallicola NBRC 116591.</title>
        <authorList>
            <person name="Miyakawa T."/>
            <person name="Kusuya Y."/>
            <person name="Miura T."/>
        </authorList>
    </citation>
    <scope>NUCLEOTIDE SEQUENCE [LARGE SCALE GENOMIC DNA]</scope>
    <source>
        <strain evidence="2 3">KU-00831-HH</strain>
    </source>
</reference>
<gene>
    <name evidence="2" type="ORF">NBRC116591_09620</name>
</gene>
<feature type="signal peptide" evidence="1">
    <location>
        <begin position="1"/>
        <end position="18"/>
    </location>
</feature>
<sequence>MRILLGLLFAACISSAYGASEIVSTVDTVRVDNNGWAFIRFTSPLGMEPASCIQDHPNHLSFDTKTDAGKAILSLALTAHSTGKRIFARGTDTCEGYGVIENWNFGWITND</sequence>
<name>A0ABQ0A677_9GAMM</name>
<comment type="caution">
    <text evidence="2">The sequence shown here is derived from an EMBL/GenBank/DDBJ whole genome shotgun (WGS) entry which is preliminary data.</text>
</comment>
<organism evidence="2 3">
    <name type="scientific">Sessilibacter corallicola</name>
    <dbReference type="NCBI Taxonomy" id="2904075"/>
    <lineage>
        <taxon>Bacteria</taxon>
        <taxon>Pseudomonadati</taxon>
        <taxon>Pseudomonadota</taxon>
        <taxon>Gammaproteobacteria</taxon>
        <taxon>Cellvibrionales</taxon>
        <taxon>Cellvibrionaceae</taxon>
        <taxon>Sessilibacter</taxon>
    </lineage>
</organism>
<evidence type="ECO:0000313" key="3">
    <source>
        <dbReference type="Proteomes" id="UP001465153"/>
    </source>
</evidence>
<evidence type="ECO:0000256" key="1">
    <source>
        <dbReference type="SAM" id="SignalP"/>
    </source>
</evidence>
<feature type="chain" id="PRO_5046852758" evidence="1">
    <location>
        <begin position="19"/>
        <end position="111"/>
    </location>
</feature>
<keyword evidence="3" id="KW-1185">Reference proteome</keyword>
<evidence type="ECO:0000313" key="2">
    <source>
        <dbReference type="EMBL" id="GAA6167152.1"/>
    </source>
</evidence>
<accession>A0ABQ0A677</accession>
<keyword evidence="1" id="KW-0732">Signal</keyword>
<dbReference type="RefSeq" id="WP_353301865.1">
    <property type="nucleotide sequence ID" value="NZ_BAABWN010000002.1"/>
</dbReference>
<protein>
    <submittedName>
        <fullName evidence="2">Uncharacterized protein</fullName>
    </submittedName>
</protein>